<dbReference type="GO" id="GO:0019783">
    <property type="term" value="F:ubiquitin-like protein peptidase activity"/>
    <property type="evidence" value="ECO:0007669"/>
    <property type="project" value="UniProtKB-ARBA"/>
</dbReference>
<dbReference type="OMA" id="WKLIWAF"/>
<dbReference type="GO" id="GO:0008234">
    <property type="term" value="F:cysteine-type peptidase activity"/>
    <property type="evidence" value="ECO:0007669"/>
    <property type="project" value="InterPro"/>
</dbReference>
<sequence length="2030" mass="230007">MPSKRKETEGSGRPPKKSRPALSADEKAEQVKVHWALPTTARGSDASSTSETITRYSQRLFGRPWSELRVQESAFRFPHVRTPVFQAKGKDIATGGKRELSKALCDFFNLIKASTFEPQEGDLYTREALEEAFSGENQGNAVVASGSHANAILALATEYQVEVTVRPDGEEESAHLILLRKSPHADSDTGTAADDFGYFIQLPHGMRVTVNGLTYVNEPTLQGENSDEESVKPFIIGPLERFAIIELLAQPIFFFRAPEDLDFKDAKSIETESRTKPSELERQRRSTHGNVPVDHVEIAWTLLGPLSTEPDSARLGNGDEAVYSDEWTDDEPSPCSYLQRYSLDSQRDRLQTLVPRVLAAINARQPEAAGFSVYHDNRVNRPGRTWLHIMGHAGNSNHFVLLIVQVQEDRRITLQVMDPLTWRSTRQARDDLFNDVRRVLSETQWWKKAYESQEEMRKNLPAELSWSPSVQHPEAIESLTLVVLSAWTLALGLSPDPNFRLDNESFFSRAHAVFQMVLNDTMNWKVLVSFLRCIGFVRSSKQGQGDTGRGPSLEYRHIDPSRSHRFDLSKHSFERLMEVQTLADAVEERLATVPVPVRVETGVAHTRDFPSDHLPEEHLVKLKELIRRPGGWNLTETWPQLKQRLSLETEPNSPRPTSGSDNPATSKNDANTLADILPGSAPRDPQIDTSELESEFDACQYFRSEMSRLVAEHHNQEFTTWPELSSEEQTYASITAVARSINEIRPISKGFSIYSQQPQCFITSGIKNAESPTDQFILRYVSLGEHFILIVIRNSGQYDGQPAVYAVDPAPWLSTVQRRQAVHRYVEALSPGGALMPESIRWIFGSGRGAVQHSGCITVLNAWAILLDLPLSLTDFAPDASFYDDAHQLMHVVQRGRASWKLIWAFLRCRGYLSSDEPPAPDRRFMRTSPDSLVSKHEERMNQRPGPSLDLTKQALLYRHFDAQSGYSHRDELPWDMDDTDIKTRIPTLLDYNPQLTRNEVRRRYAHPCADFRRRMNERLEDPKIASDLRDFRDRCKPTQAFDAWLDDTEVSLSIGAVTLGITRYQQKQSSNVIGGFAYLMPSQVQLCEKVDKVETESNVLRAARPLIVPLHYGNHFILLVIQLDDQARVTFAILNSMNHHLDSRSRQNIHKWARTIVIRHGWMGGPMLRNPTLELPDFTTYIPVSQQPTQSECGYYVIINAWILALGLQPDSSVRVDWSDEFFEDLINLIHLTRIGKADWALIYAFLRCRRLALRGEVPIDRRFDTSYELRTEGHQYLGQFLEEQDEDEQLQFFADYDSTTPALSIENIKATNRCNLPAGMPHTQPGAFPWDNWSQDTRVKASELIRKEISYKNLSTESDIEKAHKASKNYRGQQVRRQLQKRNINPQEANARVLLHVTREYMRNWHAGHTLQHEARACATSRDILQFYHSILRPDALGTKLKSGCIPDFQAKPPRANMLYSDAVNIAIAAVVEAIDRTQSEQHANVNTTVPFTGGFTLATTTQMQLAMGGQPIGRVSRPWRCFLVPLTVSGHLLEEVNQWRQTKGLRVQSGPGGHHILAVVERHSEEDMTVNVYYYDSSPERLRDAYPFLTSKLKEAMSVLGWLSPRNIGREGGVEAMGSTVDYRFLQQSVTVPKQPNGWMCGAHTIINAWILALGLTPAPQISYPTPVYEELHTLAGAACSGLLTWMVLVNWLRCRKLITQKRLGDVAPNRRFEFTNVWRSEMDLKERILEITETEDQPLLGYTETQLPYDFSNNLRPTIRVSSTAPAAVQQLRDILRKFSGLNREYDDDDDMDWKYADENARNMKEEMGSDDALHFLSEFEGDADDTDMSNTLEVRSVVVRISNGTHEKDKIMIRPLTLRTPHLLKPAFLTTASTRPFSLLNPNTRTHQNRIYDPIRTPSDLHTLLLLTAASNTPLITLWTASFCSTCASIKPHLMRLLSEDKVGEREGGLAFAEVVLDGALIGDLGVKYRIGSLPTLMAFERMEAQFESRVVRVEEMGGERVREWLVRQAKRGGRMGGGGGSMFG</sequence>
<evidence type="ECO:0000256" key="3">
    <source>
        <dbReference type="ARBA" id="ARBA00022801"/>
    </source>
</evidence>
<evidence type="ECO:0000313" key="7">
    <source>
        <dbReference type="Proteomes" id="UP000002668"/>
    </source>
</evidence>
<evidence type="ECO:0000256" key="2">
    <source>
        <dbReference type="ARBA" id="ARBA00022670"/>
    </source>
</evidence>
<evidence type="ECO:0000259" key="5">
    <source>
        <dbReference type="PROSITE" id="PS50600"/>
    </source>
</evidence>
<dbReference type="PROSITE" id="PS50600">
    <property type="entry name" value="ULP_PROTEASE"/>
    <property type="match status" value="1"/>
</dbReference>
<feature type="domain" description="Ubiquitin-like protease family profile" evidence="5">
    <location>
        <begin position="1025"/>
        <end position="1205"/>
    </location>
</feature>
<evidence type="ECO:0000256" key="4">
    <source>
        <dbReference type="SAM" id="MobiDB-lite"/>
    </source>
</evidence>
<accession>E4ZQX8</accession>
<dbReference type="GO" id="GO:0006508">
    <property type="term" value="P:proteolysis"/>
    <property type="evidence" value="ECO:0007669"/>
    <property type="project" value="UniProtKB-KW"/>
</dbReference>
<dbReference type="SUPFAM" id="SSF54001">
    <property type="entry name" value="Cysteine proteinases"/>
    <property type="match status" value="2"/>
</dbReference>
<keyword evidence="2" id="KW-0645">Protease</keyword>
<dbReference type="eggNOG" id="ENOG502SG1B">
    <property type="taxonomic scope" value="Eukaryota"/>
</dbReference>
<dbReference type="GeneID" id="13284875"/>
<dbReference type="OrthoDB" id="3825435at2759"/>
<dbReference type="InterPro" id="IPR038765">
    <property type="entry name" value="Papain-like_cys_pep_sf"/>
</dbReference>
<feature type="compositionally biased region" description="Basic and acidic residues" evidence="4">
    <location>
        <begin position="268"/>
        <end position="284"/>
    </location>
</feature>
<gene>
    <name evidence="6" type="ORF">LEMA_P033170.1</name>
</gene>
<evidence type="ECO:0000313" key="6">
    <source>
        <dbReference type="EMBL" id="CBX93643.1"/>
    </source>
</evidence>
<dbReference type="STRING" id="985895.E4ZQX8"/>
<keyword evidence="7" id="KW-1185">Reference proteome</keyword>
<dbReference type="SUPFAM" id="SSF52833">
    <property type="entry name" value="Thioredoxin-like"/>
    <property type="match status" value="1"/>
</dbReference>
<organism evidence="7">
    <name type="scientific">Leptosphaeria maculans (strain JN3 / isolate v23.1.3 / race Av1-4-5-6-7-8)</name>
    <name type="common">Blackleg fungus</name>
    <name type="synonym">Phoma lingam</name>
    <dbReference type="NCBI Taxonomy" id="985895"/>
    <lineage>
        <taxon>Eukaryota</taxon>
        <taxon>Fungi</taxon>
        <taxon>Dikarya</taxon>
        <taxon>Ascomycota</taxon>
        <taxon>Pezizomycotina</taxon>
        <taxon>Dothideomycetes</taxon>
        <taxon>Pleosporomycetidae</taxon>
        <taxon>Pleosporales</taxon>
        <taxon>Pleosporineae</taxon>
        <taxon>Leptosphaeriaceae</taxon>
        <taxon>Plenodomus</taxon>
        <taxon>Plenodomus lingam/Leptosphaeria maculans species complex</taxon>
    </lineage>
</organism>
<evidence type="ECO:0000256" key="1">
    <source>
        <dbReference type="ARBA" id="ARBA00005234"/>
    </source>
</evidence>
<feature type="region of interest" description="Disordered" evidence="4">
    <location>
        <begin position="268"/>
        <end position="288"/>
    </location>
</feature>
<dbReference type="InParanoid" id="E4ZQX8"/>
<dbReference type="EMBL" id="FP929116">
    <property type="protein sequence ID" value="CBX93643.1"/>
    <property type="molecule type" value="Genomic_DNA"/>
</dbReference>
<dbReference type="InterPro" id="IPR036249">
    <property type="entry name" value="Thioredoxin-like_sf"/>
</dbReference>
<name>E4ZQX8_LEPMJ</name>
<feature type="compositionally biased region" description="Basic and acidic residues" evidence="4">
    <location>
        <begin position="1"/>
        <end position="10"/>
    </location>
</feature>
<dbReference type="Pfam" id="PF02902">
    <property type="entry name" value="Peptidase_C48"/>
    <property type="match status" value="1"/>
</dbReference>
<dbReference type="InterPro" id="IPR003653">
    <property type="entry name" value="Peptidase_C48_C"/>
</dbReference>
<protein>
    <recommendedName>
        <fullName evidence="5">Ubiquitin-like protease family profile domain-containing protein</fullName>
    </recommendedName>
</protein>
<dbReference type="VEuPathDB" id="FungiDB:LEMA_P033170.1"/>
<dbReference type="CDD" id="cd02947">
    <property type="entry name" value="TRX_family"/>
    <property type="match status" value="1"/>
</dbReference>
<feature type="region of interest" description="Disordered" evidence="4">
    <location>
        <begin position="644"/>
        <end position="688"/>
    </location>
</feature>
<comment type="similarity">
    <text evidence="1">Belongs to the peptidase C48 family.</text>
</comment>
<feature type="region of interest" description="Disordered" evidence="4">
    <location>
        <begin position="1"/>
        <end position="30"/>
    </location>
</feature>
<reference evidence="7" key="1">
    <citation type="journal article" date="2011" name="Nat. Commun.">
        <title>Effector diversification within compartments of the Leptosphaeria maculans genome affected by Repeat-Induced Point mutations.</title>
        <authorList>
            <person name="Rouxel T."/>
            <person name="Grandaubert J."/>
            <person name="Hane J.K."/>
            <person name="Hoede C."/>
            <person name="van de Wouw A.P."/>
            <person name="Couloux A."/>
            <person name="Dominguez V."/>
            <person name="Anthouard V."/>
            <person name="Bally P."/>
            <person name="Bourras S."/>
            <person name="Cozijnsen A.J."/>
            <person name="Ciuffetti L.M."/>
            <person name="Degrave A."/>
            <person name="Dilmaghani A."/>
            <person name="Duret L."/>
            <person name="Fudal I."/>
            <person name="Goodwin S.B."/>
            <person name="Gout L."/>
            <person name="Glaser N."/>
            <person name="Linglin J."/>
            <person name="Kema G.H.J."/>
            <person name="Lapalu N."/>
            <person name="Lawrence C.B."/>
            <person name="May K."/>
            <person name="Meyer M."/>
            <person name="Ollivier B."/>
            <person name="Poulain J."/>
            <person name="Schoch C.L."/>
            <person name="Simon A."/>
            <person name="Spatafora J.W."/>
            <person name="Stachowiak A."/>
            <person name="Turgeon B.G."/>
            <person name="Tyler B.M."/>
            <person name="Vincent D."/>
            <person name="Weissenbach J."/>
            <person name="Amselem J."/>
            <person name="Quesneville H."/>
            <person name="Oliver R.P."/>
            <person name="Wincker P."/>
            <person name="Balesdent M.-H."/>
            <person name="Howlett B.J."/>
        </authorList>
    </citation>
    <scope>NUCLEOTIDE SEQUENCE [LARGE SCALE GENOMIC DNA]</scope>
    <source>
        <strain evidence="7">JN3 / isolate v23.1.3 / race Av1-4-5-6-7-8</strain>
    </source>
</reference>
<dbReference type="HOGENOM" id="CLU_237787_0_0_1"/>
<feature type="compositionally biased region" description="Polar residues" evidence="4">
    <location>
        <begin position="649"/>
        <end position="671"/>
    </location>
</feature>
<dbReference type="Gene3D" id="3.40.395.10">
    <property type="entry name" value="Adenoviral Proteinase, Chain A"/>
    <property type="match status" value="1"/>
</dbReference>
<keyword evidence="3" id="KW-0378">Hydrolase</keyword>
<dbReference type="Proteomes" id="UP000002668">
    <property type="component" value="Genome"/>
</dbReference>
<proteinExistence type="inferred from homology"/>